<name>A0ABN8RCE2_9CNID</name>
<evidence type="ECO:0000256" key="3">
    <source>
        <dbReference type="PROSITE-ProRule" id="PRU00221"/>
    </source>
</evidence>
<keyword evidence="2 3" id="KW-0853">WD repeat</keyword>
<evidence type="ECO:0000313" key="5">
    <source>
        <dbReference type="EMBL" id="CAH3175938.1"/>
    </source>
</evidence>
<feature type="transmembrane region" description="Helical" evidence="4">
    <location>
        <begin position="54"/>
        <end position="73"/>
    </location>
</feature>
<dbReference type="SUPFAM" id="SSF50978">
    <property type="entry name" value="WD40 repeat-like"/>
    <property type="match status" value="1"/>
</dbReference>
<dbReference type="PROSITE" id="PS50294">
    <property type="entry name" value="WD_REPEATS_REGION"/>
    <property type="match status" value="1"/>
</dbReference>
<sequence>MWDLDSGTCKVIQVLFQMKYLLATWDSITVVYMYLCQFLAISKPMLFLKLCQDVPFIGISSFCLVCLLFDNLLNNTLTGHRDYIQCLCLRTKHSQCVSGAEDGTVRLWDYRTKGTLTGLIEPCKNEDIHRPQLGSWIGCVSVDESQDWLVCGGGPSLSVWHLRSMACTAVLRTESCQQTALFHNDLILSAGSEPHVFHWQINGDPKTHVPCTPKSVFALQVNDKSPKNKVLAVGGSSADIDVFTNFGYRALSLKFCQ</sequence>
<dbReference type="PANTHER" id="PTHR44411:SF1">
    <property type="entry name" value="THO COMPLEX SUBUNIT 6 HOMOLOG"/>
    <property type="match status" value="1"/>
</dbReference>
<evidence type="ECO:0000256" key="4">
    <source>
        <dbReference type="SAM" id="Phobius"/>
    </source>
</evidence>
<dbReference type="EMBL" id="CALNXI010001732">
    <property type="protein sequence ID" value="CAH3175938.1"/>
    <property type="molecule type" value="Genomic_DNA"/>
</dbReference>
<dbReference type="Gene3D" id="2.130.10.10">
    <property type="entry name" value="YVTN repeat-like/Quinoprotein amine dehydrogenase"/>
    <property type="match status" value="1"/>
</dbReference>
<dbReference type="InterPro" id="IPR015943">
    <property type="entry name" value="WD40/YVTN_repeat-like_dom_sf"/>
</dbReference>
<feature type="transmembrane region" description="Helical" evidence="4">
    <location>
        <begin position="20"/>
        <end position="42"/>
    </location>
</feature>
<dbReference type="SMART" id="SM00320">
    <property type="entry name" value="WD40"/>
    <property type="match status" value="4"/>
</dbReference>
<keyword evidence="4" id="KW-0472">Membrane</keyword>
<evidence type="ECO:0008006" key="7">
    <source>
        <dbReference type="Google" id="ProtNLM"/>
    </source>
</evidence>
<dbReference type="Proteomes" id="UP001159427">
    <property type="component" value="Unassembled WGS sequence"/>
</dbReference>
<gene>
    <name evidence="5" type="ORF">PEVE_00010404</name>
</gene>
<dbReference type="PANTHER" id="PTHR44411">
    <property type="entry name" value="THO COMPLEX SUBUNIT 6 HOMOLOG"/>
    <property type="match status" value="1"/>
</dbReference>
<dbReference type="Pfam" id="PF00400">
    <property type="entry name" value="WD40"/>
    <property type="match status" value="1"/>
</dbReference>
<accession>A0ABN8RCE2</accession>
<dbReference type="PROSITE" id="PS50082">
    <property type="entry name" value="WD_REPEATS_2"/>
    <property type="match status" value="1"/>
</dbReference>
<reference evidence="5 6" key="1">
    <citation type="submission" date="2022-05" db="EMBL/GenBank/DDBJ databases">
        <authorList>
            <consortium name="Genoscope - CEA"/>
            <person name="William W."/>
        </authorList>
    </citation>
    <scope>NUCLEOTIDE SEQUENCE [LARGE SCALE GENOMIC DNA]</scope>
</reference>
<keyword evidence="4" id="KW-0812">Transmembrane</keyword>
<comment type="similarity">
    <text evidence="1">Belongs to the WD repeat THOC6 family.</text>
</comment>
<evidence type="ECO:0000313" key="6">
    <source>
        <dbReference type="Proteomes" id="UP001159427"/>
    </source>
</evidence>
<dbReference type="InterPro" id="IPR042626">
    <property type="entry name" value="THOC6"/>
</dbReference>
<dbReference type="InterPro" id="IPR036322">
    <property type="entry name" value="WD40_repeat_dom_sf"/>
</dbReference>
<protein>
    <recommendedName>
        <fullName evidence="7">THO complex 6</fullName>
    </recommendedName>
</protein>
<comment type="caution">
    <text evidence="5">The sequence shown here is derived from an EMBL/GenBank/DDBJ whole genome shotgun (WGS) entry which is preliminary data.</text>
</comment>
<feature type="repeat" description="WD" evidence="3">
    <location>
        <begin position="77"/>
        <end position="118"/>
    </location>
</feature>
<evidence type="ECO:0000256" key="2">
    <source>
        <dbReference type="ARBA" id="ARBA00022574"/>
    </source>
</evidence>
<keyword evidence="4" id="KW-1133">Transmembrane helix</keyword>
<keyword evidence="6" id="KW-1185">Reference proteome</keyword>
<proteinExistence type="inferred from homology"/>
<organism evidence="5 6">
    <name type="scientific">Porites evermanni</name>
    <dbReference type="NCBI Taxonomy" id="104178"/>
    <lineage>
        <taxon>Eukaryota</taxon>
        <taxon>Metazoa</taxon>
        <taxon>Cnidaria</taxon>
        <taxon>Anthozoa</taxon>
        <taxon>Hexacorallia</taxon>
        <taxon>Scleractinia</taxon>
        <taxon>Fungiina</taxon>
        <taxon>Poritidae</taxon>
        <taxon>Porites</taxon>
    </lineage>
</organism>
<evidence type="ECO:0000256" key="1">
    <source>
        <dbReference type="ARBA" id="ARBA00009728"/>
    </source>
</evidence>
<dbReference type="InterPro" id="IPR001680">
    <property type="entry name" value="WD40_rpt"/>
</dbReference>